<sequence>MDFNISINSLDTSNYLVTVNHTTGAVTITGNVTVTIAPTTPPPDNKQQQQQPDQAAAQADQPGPAEQAYKSPPATPPHH</sequence>
<proteinExistence type="predicted"/>
<evidence type="ECO:0000256" key="1">
    <source>
        <dbReference type="SAM" id="MobiDB-lite"/>
    </source>
</evidence>
<accession>A0A8S8ZG62</accession>
<feature type="compositionally biased region" description="Low complexity" evidence="1">
    <location>
        <begin position="45"/>
        <end position="68"/>
    </location>
</feature>
<dbReference type="Proteomes" id="UP000433876">
    <property type="component" value="Unassembled WGS sequence"/>
</dbReference>
<gene>
    <name evidence="2" type="ORF">SMACR_08724</name>
</gene>
<dbReference type="EMBL" id="NMPR01000239">
    <property type="protein sequence ID" value="KAA8624283.1"/>
    <property type="molecule type" value="Genomic_DNA"/>
</dbReference>
<evidence type="ECO:0000313" key="3">
    <source>
        <dbReference type="Proteomes" id="UP000433876"/>
    </source>
</evidence>
<protein>
    <submittedName>
        <fullName evidence="2">Uncharacterized protein</fullName>
    </submittedName>
</protein>
<feature type="region of interest" description="Disordered" evidence="1">
    <location>
        <begin position="34"/>
        <end position="79"/>
    </location>
</feature>
<evidence type="ECO:0000313" key="2">
    <source>
        <dbReference type="EMBL" id="KAA8624283.1"/>
    </source>
</evidence>
<comment type="caution">
    <text evidence="2">The sequence shown here is derived from an EMBL/GenBank/DDBJ whole genome shotgun (WGS) entry which is preliminary data.</text>
</comment>
<name>A0A8S8ZG62_SORMA</name>
<reference evidence="2 3" key="1">
    <citation type="submission" date="2017-07" db="EMBL/GenBank/DDBJ databases">
        <title>Genome sequence of the Sordaria macrospora wild type strain R19027.</title>
        <authorList>
            <person name="Nowrousian M."/>
            <person name="Teichert I."/>
            <person name="Kueck U."/>
        </authorList>
    </citation>
    <scope>NUCLEOTIDE SEQUENCE [LARGE SCALE GENOMIC DNA]</scope>
    <source>
        <strain evidence="2 3">R19027</strain>
        <tissue evidence="2">Mycelium</tissue>
    </source>
</reference>
<dbReference type="AlphaFoldDB" id="A0A8S8ZG62"/>
<organism evidence="2 3">
    <name type="scientific">Sordaria macrospora</name>
    <dbReference type="NCBI Taxonomy" id="5147"/>
    <lineage>
        <taxon>Eukaryota</taxon>
        <taxon>Fungi</taxon>
        <taxon>Dikarya</taxon>
        <taxon>Ascomycota</taxon>
        <taxon>Pezizomycotina</taxon>
        <taxon>Sordariomycetes</taxon>
        <taxon>Sordariomycetidae</taxon>
        <taxon>Sordariales</taxon>
        <taxon>Sordariaceae</taxon>
        <taxon>Sordaria</taxon>
    </lineage>
</organism>